<feature type="compositionally biased region" description="Basic residues" evidence="1">
    <location>
        <begin position="102"/>
        <end position="113"/>
    </location>
</feature>
<evidence type="ECO:0000256" key="1">
    <source>
        <dbReference type="SAM" id="MobiDB-lite"/>
    </source>
</evidence>
<reference evidence="2" key="1">
    <citation type="submission" date="2017-07" db="EMBL/GenBank/DDBJ databases">
        <title>Taro Niue Genome Assembly and Annotation.</title>
        <authorList>
            <person name="Atibalentja N."/>
            <person name="Keating K."/>
            <person name="Fields C.J."/>
        </authorList>
    </citation>
    <scope>NUCLEOTIDE SEQUENCE</scope>
    <source>
        <strain evidence="2">Niue_2</strain>
        <tissue evidence="2">Leaf</tissue>
    </source>
</reference>
<evidence type="ECO:0000313" key="2">
    <source>
        <dbReference type="EMBL" id="MQL90650.1"/>
    </source>
</evidence>
<feature type="compositionally biased region" description="Basic and acidic residues" evidence="1">
    <location>
        <begin position="73"/>
        <end position="86"/>
    </location>
</feature>
<name>A0A843VAA3_COLES</name>
<comment type="caution">
    <text evidence="2">The sequence shown here is derived from an EMBL/GenBank/DDBJ whole genome shotgun (WGS) entry which is preliminary data.</text>
</comment>
<accession>A0A843VAA3</accession>
<dbReference type="EMBL" id="NMUH01001261">
    <property type="protein sequence ID" value="MQL90650.1"/>
    <property type="molecule type" value="Genomic_DNA"/>
</dbReference>
<gene>
    <name evidence="2" type="ORF">Taro_023242</name>
</gene>
<protein>
    <submittedName>
        <fullName evidence="2">Uncharacterized protein</fullName>
    </submittedName>
</protein>
<keyword evidence="3" id="KW-1185">Reference proteome</keyword>
<feature type="compositionally biased region" description="Polar residues" evidence="1">
    <location>
        <begin position="63"/>
        <end position="72"/>
    </location>
</feature>
<proteinExistence type="predicted"/>
<sequence>MSEYSIDENEWTLHCVDTAPGSVDTRPSSQETQLPDWDRVSTQSLVVSTLDPASRRPCLDNWDSVSTHSVDPTQDKAKSILEEGKKSGKKGSASRGAEQRRQGKKKEKKRRSS</sequence>
<feature type="region of interest" description="Disordered" evidence="1">
    <location>
        <begin position="52"/>
        <end position="113"/>
    </location>
</feature>
<evidence type="ECO:0000313" key="3">
    <source>
        <dbReference type="Proteomes" id="UP000652761"/>
    </source>
</evidence>
<organism evidence="2 3">
    <name type="scientific">Colocasia esculenta</name>
    <name type="common">Wild taro</name>
    <name type="synonym">Arum esculentum</name>
    <dbReference type="NCBI Taxonomy" id="4460"/>
    <lineage>
        <taxon>Eukaryota</taxon>
        <taxon>Viridiplantae</taxon>
        <taxon>Streptophyta</taxon>
        <taxon>Embryophyta</taxon>
        <taxon>Tracheophyta</taxon>
        <taxon>Spermatophyta</taxon>
        <taxon>Magnoliopsida</taxon>
        <taxon>Liliopsida</taxon>
        <taxon>Araceae</taxon>
        <taxon>Aroideae</taxon>
        <taxon>Colocasieae</taxon>
        <taxon>Colocasia</taxon>
    </lineage>
</organism>
<feature type="region of interest" description="Disordered" evidence="1">
    <location>
        <begin position="17"/>
        <end position="37"/>
    </location>
</feature>
<dbReference type="Proteomes" id="UP000652761">
    <property type="component" value="Unassembled WGS sequence"/>
</dbReference>
<dbReference type="AlphaFoldDB" id="A0A843VAA3"/>